<organism evidence="1 2">
    <name type="scientific">Streptococcus dysgalactiae subsp. dysgalactiae</name>
    <dbReference type="NCBI Taxonomy" id="99822"/>
    <lineage>
        <taxon>Bacteria</taxon>
        <taxon>Bacillati</taxon>
        <taxon>Bacillota</taxon>
        <taxon>Bacilli</taxon>
        <taxon>Lactobacillales</taxon>
        <taxon>Streptococcaceae</taxon>
        <taxon>Streptococcus</taxon>
    </lineage>
</organism>
<accession>A0A380JSJ6</accession>
<dbReference type="AlphaFoldDB" id="A0A380JSJ6"/>
<evidence type="ECO:0000313" key="1">
    <source>
        <dbReference type="EMBL" id="SUN46781.1"/>
    </source>
</evidence>
<dbReference type="Proteomes" id="UP000254797">
    <property type="component" value="Unassembled WGS sequence"/>
</dbReference>
<gene>
    <name evidence="1" type="ORF">NCTC4670_00117</name>
</gene>
<protein>
    <submittedName>
        <fullName evidence="1">Uncharacterized protein</fullName>
    </submittedName>
</protein>
<evidence type="ECO:0000313" key="2">
    <source>
        <dbReference type="Proteomes" id="UP000254797"/>
    </source>
</evidence>
<name>A0A380JSJ6_STRDY</name>
<reference evidence="1 2" key="1">
    <citation type="submission" date="2018-06" db="EMBL/GenBank/DDBJ databases">
        <authorList>
            <consortium name="Pathogen Informatics"/>
            <person name="Doyle S."/>
        </authorList>
    </citation>
    <scope>NUCLEOTIDE SEQUENCE [LARGE SCALE GENOMIC DNA]</scope>
    <source>
        <strain evidence="1 2">NCTC4670</strain>
    </source>
</reference>
<dbReference type="EMBL" id="UHFG01000004">
    <property type="protein sequence ID" value="SUN46781.1"/>
    <property type="molecule type" value="Genomic_DNA"/>
</dbReference>
<proteinExistence type="predicted"/>
<sequence length="39" mass="4667">MGKKLNQRDAAFLKAYQAKSLHRFRELQHYAMLCQKLTK</sequence>